<dbReference type="VEuPathDB" id="AmoebaDB:ACA1_331110"/>
<comment type="subcellular location">
    <subcellularLocation>
        <location evidence="1">Cell membrane</location>
    </subcellularLocation>
</comment>
<dbReference type="OrthoDB" id="5976022at2759"/>
<reference evidence="8 9" key="1">
    <citation type="journal article" date="2013" name="Genome Biol.">
        <title>Genome of Acanthamoeba castellanii highlights extensive lateral gene transfer and early evolution of tyrosine kinase signaling.</title>
        <authorList>
            <person name="Clarke M."/>
            <person name="Lohan A.J."/>
            <person name="Liu B."/>
            <person name="Lagkouvardos I."/>
            <person name="Roy S."/>
            <person name="Zafar N."/>
            <person name="Bertelli C."/>
            <person name="Schilde C."/>
            <person name="Kianianmomeni A."/>
            <person name="Burglin T.R."/>
            <person name="Frech C."/>
            <person name="Turcotte B."/>
            <person name="Kopec K.O."/>
            <person name="Synnott J.M."/>
            <person name="Choo C."/>
            <person name="Paponov I."/>
            <person name="Finkler A."/>
            <person name="Soon Heng Tan C."/>
            <person name="Hutchins A.P."/>
            <person name="Weinmeier T."/>
            <person name="Rattei T."/>
            <person name="Chu J.S."/>
            <person name="Gimenez G."/>
            <person name="Irimia M."/>
            <person name="Rigden D.J."/>
            <person name="Fitzpatrick D.A."/>
            <person name="Lorenzo-Morales J."/>
            <person name="Bateman A."/>
            <person name="Chiu C.H."/>
            <person name="Tang P."/>
            <person name="Hegemann P."/>
            <person name="Fromm H."/>
            <person name="Raoult D."/>
            <person name="Greub G."/>
            <person name="Miranda-Saavedra D."/>
            <person name="Chen N."/>
            <person name="Nash P."/>
            <person name="Ginger M.L."/>
            <person name="Horn M."/>
            <person name="Schaap P."/>
            <person name="Caler L."/>
            <person name="Loftus B."/>
        </authorList>
    </citation>
    <scope>NUCLEOTIDE SEQUENCE [LARGE SCALE GENOMIC DNA]</scope>
    <source>
        <strain evidence="8 9">Neff</strain>
    </source>
</reference>
<dbReference type="SUPFAM" id="SSF52540">
    <property type="entry name" value="P-loop containing nucleoside triphosphate hydrolases"/>
    <property type="match status" value="1"/>
</dbReference>
<dbReference type="SMART" id="SM00173">
    <property type="entry name" value="RAS"/>
    <property type="match status" value="1"/>
</dbReference>
<dbReference type="GO" id="GO:0003925">
    <property type="term" value="F:G protein activity"/>
    <property type="evidence" value="ECO:0007669"/>
    <property type="project" value="UniProtKB-EC"/>
</dbReference>
<evidence type="ECO:0000256" key="7">
    <source>
        <dbReference type="ARBA" id="ARBA00023136"/>
    </source>
</evidence>
<proteinExistence type="predicted"/>
<dbReference type="InterPro" id="IPR027417">
    <property type="entry name" value="P-loop_NTPase"/>
</dbReference>
<dbReference type="GO" id="GO:0005525">
    <property type="term" value="F:GTP binding"/>
    <property type="evidence" value="ECO:0007669"/>
    <property type="project" value="UniProtKB-KW"/>
</dbReference>
<keyword evidence="3" id="KW-1003">Cell membrane</keyword>
<protein>
    <recommendedName>
        <fullName evidence="2">small monomeric GTPase</fullName>
        <ecNumber evidence="2">3.6.5.2</ecNumber>
    </recommendedName>
</protein>
<dbReference type="GeneID" id="14916776"/>
<dbReference type="GO" id="GO:0005886">
    <property type="term" value="C:plasma membrane"/>
    <property type="evidence" value="ECO:0007669"/>
    <property type="project" value="UniProtKB-SubCell"/>
</dbReference>
<dbReference type="RefSeq" id="XP_004338111.1">
    <property type="nucleotide sequence ID" value="XM_004338063.1"/>
</dbReference>
<evidence type="ECO:0000256" key="4">
    <source>
        <dbReference type="ARBA" id="ARBA00022741"/>
    </source>
</evidence>
<keyword evidence="7" id="KW-0472">Membrane</keyword>
<dbReference type="SMART" id="SM00174">
    <property type="entry name" value="RHO"/>
    <property type="match status" value="1"/>
</dbReference>
<evidence type="ECO:0000256" key="1">
    <source>
        <dbReference type="ARBA" id="ARBA00004236"/>
    </source>
</evidence>
<sequence>MTFRKTEYKITVLGSGGVGKTALTVQMTSSHFVEYYDPTIESSYQRQVVVDDHACILDILDTAGQDDYSALRSQWIRSGEGYIIMYSITDKSTFAEVSNLRSQILMVRDVPEADAPPMVLVGNKADLEEKREVPQKEGKQLADQWNCAFFEASAKTKTNVEESFFCLVRRIREAEGFEKFSKDGKGGLSGGKKKLCVLF</sequence>
<dbReference type="PANTHER" id="PTHR24070">
    <property type="entry name" value="RAS, DI-RAS, AND RHEB FAMILY MEMBERS OF SMALL GTPASE SUPERFAMILY"/>
    <property type="match status" value="1"/>
</dbReference>
<dbReference type="InterPro" id="IPR001806">
    <property type="entry name" value="Small_GTPase"/>
</dbReference>
<accession>L8GU20</accession>
<keyword evidence="4" id="KW-0547">Nucleotide-binding</keyword>
<keyword evidence="6" id="KW-0342">GTP-binding</keyword>
<dbReference type="InterPro" id="IPR005225">
    <property type="entry name" value="Small_GTP-bd"/>
</dbReference>
<organism evidence="8 9">
    <name type="scientific">Acanthamoeba castellanii (strain ATCC 30010 / Neff)</name>
    <dbReference type="NCBI Taxonomy" id="1257118"/>
    <lineage>
        <taxon>Eukaryota</taxon>
        <taxon>Amoebozoa</taxon>
        <taxon>Discosea</taxon>
        <taxon>Longamoebia</taxon>
        <taxon>Centramoebida</taxon>
        <taxon>Acanthamoebidae</taxon>
        <taxon>Acanthamoeba</taxon>
    </lineage>
</organism>
<dbReference type="STRING" id="1257118.L8GU20"/>
<dbReference type="FunFam" id="3.40.50.300:FF:000343">
    <property type="entry name" value="Ras family gtpase"/>
    <property type="match status" value="1"/>
</dbReference>
<dbReference type="PROSITE" id="PS51421">
    <property type="entry name" value="RAS"/>
    <property type="match status" value="1"/>
</dbReference>
<keyword evidence="9" id="KW-1185">Reference proteome</keyword>
<dbReference type="PROSITE" id="PS51420">
    <property type="entry name" value="RHO"/>
    <property type="match status" value="1"/>
</dbReference>
<dbReference type="PROSITE" id="PS51419">
    <property type="entry name" value="RAB"/>
    <property type="match status" value="1"/>
</dbReference>
<dbReference type="EC" id="3.6.5.2" evidence="2"/>
<name>L8GU20_ACACF</name>
<evidence type="ECO:0000256" key="3">
    <source>
        <dbReference type="ARBA" id="ARBA00022475"/>
    </source>
</evidence>
<dbReference type="Proteomes" id="UP000011083">
    <property type="component" value="Unassembled WGS sequence"/>
</dbReference>
<dbReference type="CDD" id="cd00876">
    <property type="entry name" value="Ras"/>
    <property type="match status" value="1"/>
</dbReference>
<dbReference type="SMART" id="SM00176">
    <property type="entry name" value="RAN"/>
    <property type="match status" value="1"/>
</dbReference>
<evidence type="ECO:0000313" key="9">
    <source>
        <dbReference type="Proteomes" id="UP000011083"/>
    </source>
</evidence>
<dbReference type="Gene3D" id="3.40.50.300">
    <property type="entry name" value="P-loop containing nucleotide triphosphate hydrolases"/>
    <property type="match status" value="1"/>
</dbReference>
<dbReference type="SMART" id="SM00175">
    <property type="entry name" value="RAB"/>
    <property type="match status" value="1"/>
</dbReference>
<dbReference type="OMA" id="HYREQIR"/>
<dbReference type="PRINTS" id="PR00449">
    <property type="entry name" value="RASTRNSFRMNG"/>
</dbReference>
<dbReference type="NCBIfam" id="TIGR00231">
    <property type="entry name" value="small_GTP"/>
    <property type="match status" value="1"/>
</dbReference>
<dbReference type="EMBL" id="KB008009">
    <property type="protein sequence ID" value="ELR16098.1"/>
    <property type="molecule type" value="Genomic_DNA"/>
</dbReference>
<dbReference type="KEGG" id="acan:ACA1_331110"/>
<evidence type="ECO:0000256" key="6">
    <source>
        <dbReference type="ARBA" id="ARBA00023134"/>
    </source>
</evidence>
<dbReference type="Pfam" id="PF00071">
    <property type="entry name" value="Ras"/>
    <property type="match status" value="1"/>
</dbReference>
<keyword evidence="5" id="KW-0378">Hydrolase</keyword>
<dbReference type="AlphaFoldDB" id="L8GU20"/>
<evidence type="ECO:0000313" key="8">
    <source>
        <dbReference type="EMBL" id="ELR16098.1"/>
    </source>
</evidence>
<gene>
    <name evidence="8" type="ORF">ACA1_331110</name>
</gene>
<evidence type="ECO:0000256" key="2">
    <source>
        <dbReference type="ARBA" id="ARBA00011984"/>
    </source>
</evidence>
<evidence type="ECO:0000256" key="5">
    <source>
        <dbReference type="ARBA" id="ARBA00022801"/>
    </source>
</evidence>
<dbReference type="InterPro" id="IPR020849">
    <property type="entry name" value="Small_GTPase_Ras-type"/>
</dbReference>
<dbReference type="GO" id="GO:0007165">
    <property type="term" value="P:signal transduction"/>
    <property type="evidence" value="ECO:0007669"/>
    <property type="project" value="InterPro"/>
</dbReference>